<keyword evidence="4" id="KW-1185">Reference proteome</keyword>
<evidence type="ECO:0000313" key="4">
    <source>
        <dbReference type="Proteomes" id="UP001632038"/>
    </source>
</evidence>
<reference evidence="4" key="1">
    <citation type="journal article" date="2024" name="IScience">
        <title>Strigolactones Initiate the Formation of Haustorium-like Structures in Castilleja.</title>
        <authorList>
            <person name="Buerger M."/>
            <person name="Peterson D."/>
            <person name="Chory J."/>
        </authorList>
    </citation>
    <scope>NUCLEOTIDE SEQUENCE [LARGE SCALE GENOMIC DNA]</scope>
</reference>
<dbReference type="Gene3D" id="3.40.50.1110">
    <property type="entry name" value="SGNH hydrolase"/>
    <property type="match status" value="1"/>
</dbReference>
<name>A0ABD3BE48_9LAMI</name>
<dbReference type="SUPFAM" id="SSF52266">
    <property type="entry name" value="SGNH hydrolase"/>
    <property type="match status" value="1"/>
</dbReference>
<evidence type="ECO:0000256" key="1">
    <source>
        <dbReference type="ARBA" id="ARBA00008668"/>
    </source>
</evidence>
<dbReference type="PANTHER" id="PTHR45642">
    <property type="entry name" value="GDSL ESTERASE/LIPASE EXL3"/>
    <property type="match status" value="1"/>
</dbReference>
<dbReference type="InterPro" id="IPR036514">
    <property type="entry name" value="SGNH_hydro_sf"/>
</dbReference>
<feature type="signal peptide" evidence="2">
    <location>
        <begin position="1"/>
        <end position="25"/>
    </location>
</feature>
<keyword evidence="2" id="KW-0732">Signal</keyword>
<dbReference type="PANTHER" id="PTHR45642:SF3">
    <property type="entry name" value="OS09G0540400 PROTEIN"/>
    <property type="match status" value="1"/>
</dbReference>
<dbReference type="AlphaFoldDB" id="A0ABD3BE48"/>
<dbReference type="InterPro" id="IPR001087">
    <property type="entry name" value="GDSL"/>
</dbReference>
<dbReference type="Pfam" id="PF00657">
    <property type="entry name" value="Lipase_GDSL"/>
    <property type="match status" value="1"/>
</dbReference>
<evidence type="ECO:0008006" key="5">
    <source>
        <dbReference type="Google" id="ProtNLM"/>
    </source>
</evidence>
<proteinExistence type="inferred from homology"/>
<evidence type="ECO:0000256" key="2">
    <source>
        <dbReference type="SAM" id="SignalP"/>
    </source>
</evidence>
<organism evidence="3 4">
    <name type="scientific">Castilleja foliolosa</name>
    <dbReference type="NCBI Taxonomy" id="1961234"/>
    <lineage>
        <taxon>Eukaryota</taxon>
        <taxon>Viridiplantae</taxon>
        <taxon>Streptophyta</taxon>
        <taxon>Embryophyta</taxon>
        <taxon>Tracheophyta</taxon>
        <taxon>Spermatophyta</taxon>
        <taxon>Magnoliopsida</taxon>
        <taxon>eudicotyledons</taxon>
        <taxon>Gunneridae</taxon>
        <taxon>Pentapetalae</taxon>
        <taxon>asterids</taxon>
        <taxon>lamiids</taxon>
        <taxon>Lamiales</taxon>
        <taxon>Orobanchaceae</taxon>
        <taxon>Pedicularideae</taxon>
        <taxon>Castillejinae</taxon>
        <taxon>Castilleja</taxon>
    </lineage>
</organism>
<protein>
    <recommendedName>
        <fullName evidence="5">GDSL esterase/lipase</fullName>
    </recommendedName>
</protein>
<dbReference type="InterPro" id="IPR035669">
    <property type="entry name" value="SGNH_plant_lipase-like"/>
</dbReference>
<gene>
    <name evidence="3" type="ORF">CASFOL_040776</name>
</gene>
<feature type="chain" id="PRO_5044839502" description="GDSL esterase/lipase" evidence="2">
    <location>
        <begin position="26"/>
        <end position="364"/>
    </location>
</feature>
<dbReference type="CDD" id="cd01837">
    <property type="entry name" value="SGNH_plant_lipase_like"/>
    <property type="match status" value="1"/>
</dbReference>
<comment type="similarity">
    <text evidence="1">Belongs to the 'GDSL' lipolytic enzyme family.</text>
</comment>
<dbReference type="InterPro" id="IPR050592">
    <property type="entry name" value="GDSL_lipolytic_enzyme"/>
</dbReference>
<dbReference type="EMBL" id="JAVIJP010000100">
    <property type="protein sequence ID" value="KAL3615115.1"/>
    <property type="molecule type" value="Genomic_DNA"/>
</dbReference>
<comment type="caution">
    <text evidence="3">The sequence shown here is derived from an EMBL/GenBank/DDBJ whole genome shotgun (WGS) entry which is preliminary data.</text>
</comment>
<sequence length="364" mass="40296">MSLIPRFKFLSYFLNFLILISIAEPRKLYRPLGNSASALLIFGDSTVDPGNNNYIDTLFKGNFAPYGTNFVNRIATGRFTDGRLITDFVASYVGIKEYMPAYLDPNLSLEDLRTGVSFASACSGFDPVTPLICRVIPVDRQLEHFKEYKKKLEASIGIEDTKSVISKSAFVISAGTNDMIISYFGSPFRGATYDITGFQQSLLHYVQQFLQDIIEEGARVIGLVGLPPIGCIPLVITLTSGDKAWGPRPCNDALSSIALDYNEKLKDLILESNRNSNSTIIYVDIYDPLNDMIQNPSKYGFENTNAGCCGSGLVEASFLCNPKSVVCPNPSKYVFFDSIHPTEATYNHLFKALQPTIDRIIESI</sequence>
<dbReference type="Proteomes" id="UP001632038">
    <property type="component" value="Unassembled WGS sequence"/>
</dbReference>
<accession>A0ABD3BE48</accession>
<evidence type="ECO:0000313" key="3">
    <source>
        <dbReference type="EMBL" id="KAL3615115.1"/>
    </source>
</evidence>